<comment type="caution">
    <text evidence="8">The sequence shown here is derived from an EMBL/GenBank/DDBJ whole genome shotgun (WGS) entry which is preliminary data.</text>
</comment>
<evidence type="ECO:0000256" key="5">
    <source>
        <dbReference type="PIRSR" id="PIRSR620019-1"/>
    </source>
</evidence>
<dbReference type="SUPFAM" id="SSF51161">
    <property type="entry name" value="Trimeric LpxA-like enzymes"/>
    <property type="match status" value="1"/>
</dbReference>
<dbReference type="GO" id="GO:0016746">
    <property type="term" value="F:acyltransferase activity"/>
    <property type="evidence" value="ECO:0007669"/>
    <property type="project" value="UniProtKB-KW"/>
</dbReference>
<dbReference type="InterPro" id="IPR011004">
    <property type="entry name" value="Trimer_LpxA-like_sf"/>
</dbReference>
<evidence type="ECO:0000256" key="6">
    <source>
        <dbReference type="PIRSR" id="PIRSR620019-2"/>
    </source>
</evidence>
<gene>
    <name evidence="8" type="ORF">M23134_02011</name>
</gene>
<feature type="site" description="Increases basicity of active site His" evidence="5">
    <location>
        <position position="138"/>
    </location>
</feature>
<feature type="active site" description="Proton acceptor" evidence="5">
    <location>
        <position position="137"/>
    </location>
</feature>
<dbReference type="AlphaFoldDB" id="A1ZCI0"/>
<sequence length="208" mass="22115">MNQAVVIGYSGHAYVVIDILTSMGYTVTGYYDREEKARNPYLLKYQGKETAPSIGKQLKKLAYFISIGDNYARKKVYELLVGSTAQPVNAIHPQSIVSHAAYIASQTGVMVAPNVVINACCYVGVGSICNTSSTLEHECHIGDFCHIAPGATLCGNVQVGDMSFIGANAVVKQGICIGKNVIIGAGAVVIKDVSDNTVVVGNPQRIMQ</sequence>
<evidence type="ECO:0000256" key="3">
    <source>
        <dbReference type="ARBA" id="ARBA00022737"/>
    </source>
</evidence>
<feature type="binding site" evidence="6">
    <location>
        <position position="146"/>
    </location>
    <ligand>
        <name>acetyl-CoA</name>
        <dbReference type="ChEBI" id="CHEBI:57288"/>
    </ligand>
</feature>
<name>A1ZCI0_MICM2</name>
<feature type="domain" description="PglD N-terminal" evidence="7">
    <location>
        <begin position="5"/>
        <end position="78"/>
    </location>
</feature>
<dbReference type="InterPro" id="IPR001451">
    <property type="entry name" value="Hexapep"/>
</dbReference>
<evidence type="ECO:0000313" key="9">
    <source>
        <dbReference type="Proteomes" id="UP000004095"/>
    </source>
</evidence>
<dbReference type="InterPro" id="IPR020019">
    <property type="entry name" value="AcTrfase_PglD-like"/>
</dbReference>
<dbReference type="InterPro" id="IPR018357">
    <property type="entry name" value="Hexapep_transf_CS"/>
</dbReference>
<dbReference type="InterPro" id="IPR041561">
    <property type="entry name" value="PglD_N"/>
</dbReference>
<reference evidence="8 9" key="1">
    <citation type="submission" date="2007-01" db="EMBL/GenBank/DDBJ databases">
        <authorList>
            <person name="Haygood M."/>
            <person name="Podell S."/>
            <person name="Anderson C."/>
            <person name="Hopkinson B."/>
            <person name="Roe K."/>
            <person name="Barbeau K."/>
            <person name="Gaasterland T."/>
            <person name="Ferriera S."/>
            <person name="Johnson J."/>
            <person name="Kravitz S."/>
            <person name="Beeson K."/>
            <person name="Sutton G."/>
            <person name="Rogers Y.-H."/>
            <person name="Friedman R."/>
            <person name="Frazier M."/>
            <person name="Venter J.C."/>
        </authorList>
    </citation>
    <scope>NUCLEOTIDE SEQUENCE [LARGE SCALE GENOMIC DNA]</scope>
    <source>
        <strain evidence="8 9">ATCC 23134</strain>
    </source>
</reference>
<dbReference type="PANTHER" id="PTHR43300:SF7">
    <property type="entry name" value="UDP-N-ACETYLBACILLOSAMINE N-ACETYLTRANSFERASE"/>
    <property type="match status" value="1"/>
</dbReference>
<keyword evidence="3" id="KW-0677">Repeat</keyword>
<dbReference type="InterPro" id="IPR050179">
    <property type="entry name" value="Trans_hexapeptide_repeat"/>
</dbReference>
<comment type="similarity">
    <text evidence="1">Belongs to the transferase hexapeptide repeat family.</text>
</comment>
<dbReference type="RefSeq" id="WP_002692856.1">
    <property type="nucleotide sequence ID" value="NZ_AAWS01000001.1"/>
</dbReference>
<keyword evidence="2" id="KW-0808">Transferase</keyword>
<keyword evidence="9" id="KW-1185">Reference proteome</keyword>
<feature type="binding site" evidence="6">
    <location>
        <begin position="10"/>
        <end position="12"/>
    </location>
    <ligand>
        <name>substrate</name>
    </ligand>
</feature>
<dbReference type="EMBL" id="AAWS01000001">
    <property type="protein sequence ID" value="EAY31982.1"/>
    <property type="molecule type" value="Genomic_DNA"/>
</dbReference>
<dbReference type="Gene3D" id="3.40.50.20">
    <property type="match status" value="1"/>
</dbReference>
<accession>A1ZCI0</accession>
<evidence type="ECO:0000256" key="2">
    <source>
        <dbReference type="ARBA" id="ARBA00022679"/>
    </source>
</evidence>
<dbReference type="Pfam" id="PF17836">
    <property type="entry name" value="PglD_N"/>
    <property type="match status" value="1"/>
</dbReference>
<dbReference type="OrthoDB" id="708224at2"/>
<organism evidence="8 9">
    <name type="scientific">Microscilla marina ATCC 23134</name>
    <dbReference type="NCBI Taxonomy" id="313606"/>
    <lineage>
        <taxon>Bacteria</taxon>
        <taxon>Pseudomonadati</taxon>
        <taxon>Bacteroidota</taxon>
        <taxon>Cytophagia</taxon>
        <taxon>Cytophagales</taxon>
        <taxon>Microscillaceae</taxon>
        <taxon>Microscilla</taxon>
    </lineage>
</organism>
<protein>
    <submittedName>
        <fullName evidence="8">General glycosylation pathway protein</fullName>
    </submittedName>
</protein>
<evidence type="ECO:0000259" key="7">
    <source>
        <dbReference type="Pfam" id="PF17836"/>
    </source>
</evidence>
<keyword evidence="4" id="KW-0012">Acyltransferase</keyword>
<dbReference type="eggNOG" id="COG0110">
    <property type="taxonomic scope" value="Bacteria"/>
</dbReference>
<dbReference type="Proteomes" id="UP000004095">
    <property type="component" value="Unassembled WGS sequence"/>
</dbReference>
<dbReference type="Gene3D" id="2.160.10.10">
    <property type="entry name" value="Hexapeptide repeat proteins"/>
    <property type="match status" value="1"/>
</dbReference>
<evidence type="ECO:0000256" key="1">
    <source>
        <dbReference type="ARBA" id="ARBA00007274"/>
    </source>
</evidence>
<evidence type="ECO:0000256" key="4">
    <source>
        <dbReference type="ARBA" id="ARBA00023315"/>
    </source>
</evidence>
<evidence type="ECO:0000313" key="8">
    <source>
        <dbReference type="EMBL" id="EAY31982.1"/>
    </source>
</evidence>
<dbReference type="NCBIfam" id="TIGR03570">
    <property type="entry name" value="NeuD_NnaD"/>
    <property type="match status" value="1"/>
</dbReference>
<dbReference type="CDD" id="cd03360">
    <property type="entry name" value="LbH_AT_putative"/>
    <property type="match status" value="1"/>
</dbReference>
<dbReference type="Pfam" id="PF00132">
    <property type="entry name" value="Hexapep"/>
    <property type="match status" value="1"/>
</dbReference>
<dbReference type="PROSITE" id="PS00101">
    <property type="entry name" value="HEXAPEP_TRANSFERASES"/>
    <property type="match status" value="1"/>
</dbReference>
<proteinExistence type="inferred from homology"/>
<dbReference type="PANTHER" id="PTHR43300">
    <property type="entry name" value="ACETYLTRANSFERASE"/>
    <property type="match status" value="1"/>
</dbReference>
<feature type="binding site" evidence="6">
    <location>
        <position position="68"/>
    </location>
    <ligand>
        <name>substrate</name>
    </ligand>
</feature>